<keyword evidence="3" id="KW-1064">Adaptive immunity</keyword>
<keyword evidence="6" id="KW-1279">T cell receptor</keyword>
<dbReference type="InterPro" id="IPR003599">
    <property type="entry name" value="Ig_sub"/>
</dbReference>
<dbReference type="Pfam" id="PF07654">
    <property type="entry name" value="C1-set"/>
    <property type="match status" value="1"/>
</dbReference>
<evidence type="ECO:0000256" key="3">
    <source>
        <dbReference type="ARBA" id="ARBA00023130"/>
    </source>
</evidence>
<gene>
    <name evidence="8" type="ORF">L345_05779</name>
</gene>
<dbReference type="InterPro" id="IPR003597">
    <property type="entry name" value="Ig_C1-set"/>
</dbReference>
<dbReference type="Gene3D" id="2.60.40.10">
    <property type="entry name" value="Immunoglobulins"/>
    <property type="match status" value="2"/>
</dbReference>
<dbReference type="InterPro" id="IPR051006">
    <property type="entry name" value="TCR_variable_domain"/>
</dbReference>
<dbReference type="PROSITE" id="PS50835">
    <property type="entry name" value="IG_LIKE"/>
    <property type="match status" value="2"/>
</dbReference>
<evidence type="ECO:0000259" key="7">
    <source>
        <dbReference type="PROSITE" id="PS50835"/>
    </source>
</evidence>
<evidence type="ECO:0000256" key="5">
    <source>
        <dbReference type="ARBA" id="ARBA00023319"/>
    </source>
</evidence>
<dbReference type="SMART" id="SM00409">
    <property type="entry name" value="IG"/>
    <property type="match status" value="1"/>
</dbReference>
<evidence type="ECO:0000256" key="4">
    <source>
        <dbReference type="ARBA" id="ARBA00023170"/>
    </source>
</evidence>
<dbReference type="InterPro" id="IPR007110">
    <property type="entry name" value="Ig-like_dom"/>
</dbReference>
<dbReference type="SUPFAM" id="SSF48726">
    <property type="entry name" value="Immunoglobulin"/>
    <property type="match status" value="2"/>
</dbReference>
<protein>
    <recommendedName>
        <fullName evidence="7">Ig-like domain-containing protein</fullName>
    </recommendedName>
</protein>
<dbReference type="EMBL" id="AZIM01001018">
    <property type="protein sequence ID" value="ETE68423.1"/>
    <property type="molecule type" value="Genomic_DNA"/>
</dbReference>
<name>V8P352_OPHHA</name>
<dbReference type="SMART" id="SM00407">
    <property type="entry name" value="IGc1"/>
    <property type="match status" value="1"/>
</dbReference>
<keyword evidence="2" id="KW-0391">Immunity</keyword>
<dbReference type="OrthoDB" id="8924181at2759"/>
<feature type="domain" description="Ig-like" evidence="7">
    <location>
        <begin position="181"/>
        <end position="278"/>
    </location>
</feature>
<keyword evidence="4" id="KW-0675">Receptor</keyword>
<reference evidence="8 9" key="1">
    <citation type="journal article" date="2013" name="Proc. Natl. Acad. Sci. U.S.A.">
        <title>The king cobra genome reveals dynamic gene evolution and adaptation in the snake venom system.</title>
        <authorList>
            <person name="Vonk F.J."/>
            <person name="Casewell N.R."/>
            <person name="Henkel C.V."/>
            <person name="Heimberg A.M."/>
            <person name="Jansen H.J."/>
            <person name="McCleary R.J."/>
            <person name="Kerkkamp H.M."/>
            <person name="Vos R.A."/>
            <person name="Guerreiro I."/>
            <person name="Calvete J.J."/>
            <person name="Wuster W."/>
            <person name="Woods A.E."/>
            <person name="Logan J.M."/>
            <person name="Harrison R.A."/>
            <person name="Castoe T.A."/>
            <person name="de Koning A.P."/>
            <person name="Pollock D.D."/>
            <person name="Yandell M."/>
            <person name="Calderon D."/>
            <person name="Renjifo C."/>
            <person name="Currier R.B."/>
            <person name="Salgado D."/>
            <person name="Pla D."/>
            <person name="Sanz L."/>
            <person name="Hyder A.S."/>
            <person name="Ribeiro J.M."/>
            <person name="Arntzen J.W."/>
            <person name="van den Thillart G.E."/>
            <person name="Boetzer M."/>
            <person name="Pirovano W."/>
            <person name="Dirks R.P."/>
            <person name="Spaink H.P."/>
            <person name="Duboule D."/>
            <person name="McGlinn E."/>
            <person name="Kini R.M."/>
            <person name="Richardson M.K."/>
        </authorList>
    </citation>
    <scope>NUCLEOTIDE SEQUENCE</scope>
    <source>
        <tissue evidence="8">Blood</tissue>
    </source>
</reference>
<dbReference type="InterPro" id="IPR036179">
    <property type="entry name" value="Ig-like_dom_sf"/>
</dbReference>
<evidence type="ECO:0000256" key="6">
    <source>
        <dbReference type="ARBA" id="ARBA00043266"/>
    </source>
</evidence>
<dbReference type="InterPro" id="IPR013783">
    <property type="entry name" value="Ig-like_fold"/>
</dbReference>
<feature type="domain" description="Ig-like" evidence="7">
    <location>
        <begin position="59"/>
        <end position="164"/>
    </location>
</feature>
<dbReference type="CDD" id="cd00099">
    <property type="entry name" value="IgV"/>
    <property type="match status" value="1"/>
</dbReference>
<dbReference type="PANTHER" id="PTHR19343:SF13">
    <property type="entry name" value="T CELL RECEPTOR ALPHA VARIABLE 21"/>
    <property type="match status" value="1"/>
</dbReference>
<dbReference type="GO" id="GO:0042101">
    <property type="term" value="C:T cell receptor complex"/>
    <property type="evidence" value="ECO:0007669"/>
    <property type="project" value="UniProtKB-KW"/>
</dbReference>
<evidence type="ECO:0000313" key="9">
    <source>
        <dbReference type="Proteomes" id="UP000018936"/>
    </source>
</evidence>
<evidence type="ECO:0000256" key="1">
    <source>
        <dbReference type="ARBA" id="ARBA00022729"/>
    </source>
</evidence>
<dbReference type="SMART" id="SM00406">
    <property type="entry name" value="IGv"/>
    <property type="match status" value="1"/>
</dbReference>
<evidence type="ECO:0000256" key="2">
    <source>
        <dbReference type="ARBA" id="ARBA00022859"/>
    </source>
</evidence>
<dbReference type="GO" id="GO:0042605">
    <property type="term" value="F:peptide antigen binding"/>
    <property type="evidence" value="ECO:0007669"/>
    <property type="project" value="TreeGrafter"/>
</dbReference>
<keyword evidence="1" id="KW-0732">Signal</keyword>
<dbReference type="Pfam" id="PF07686">
    <property type="entry name" value="V-set"/>
    <property type="match status" value="1"/>
</dbReference>
<dbReference type="Proteomes" id="UP000018936">
    <property type="component" value="Unassembled WGS sequence"/>
</dbReference>
<sequence length="281" mass="30728">MLANEFETHKTLCLVRVLYGEDLKTGFTPETHPEQRRMRSKMLLCLLLALSIQGGALQPVPIQPPQVSYAEGSTAVLQCPLQSGKIQDYHVFWFQQKPSKSPAFILKHGNNGKIDQASSFDARFVPIRDADTNAYVLQIQKVQTDESATYFCLAEGNYFQTAVSGSGTRLIITGGQSAQVPSSVIILSDISQKPESSDVHALCVVEDFYPGLLEIKWSAAGKDITEGVTSGPVTLNGDGTYTTSSILNVSRNFFNSVNPILCSVSHESSGSKIERSLQWCM</sequence>
<dbReference type="PANTHER" id="PTHR19343">
    <property type="entry name" value="T CELL RECEPTOR ALPHA VARIABLE 1-2"/>
    <property type="match status" value="1"/>
</dbReference>
<comment type="caution">
    <text evidence="8">The sequence shown here is derived from an EMBL/GenBank/DDBJ whole genome shotgun (WGS) entry which is preliminary data.</text>
</comment>
<keyword evidence="9" id="KW-1185">Reference proteome</keyword>
<accession>V8P352</accession>
<keyword evidence="5" id="KW-0393">Immunoglobulin domain</keyword>
<proteinExistence type="predicted"/>
<organism evidence="8 9">
    <name type="scientific">Ophiophagus hannah</name>
    <name type="common">King cobra</name>
    <name type="synonym">Naja hannah</name>
    <dbReference type="NCBI Taxonomy" id="8665"/>
    <lineage>
        <taxon>Eukaryota</taxon>
        <taxon>Metazoa</taxon>
        <taxon>Chordata</taxon>
        <taxon>Craniata</taxon>
        <taxon>Vertebrata</taxon>
        <taxon>Euteleostomi</taxon>
        <taxon>Lepidosauria</taxon>
        <taxon>Squamata</taxon>
        <taxon>Bifurcata</taxon>
        <taxon>Unidentata</taxon>
        <taxon>Episquamata</taxon>
        <taxon>Toxicofera</taxon>
        <taxon>Serpentes</taxon>
        <taxon>Colubroidea</taxon>
        <taxon>Elapidae</taxon>
        <taxon>Elapinae</taxon>
        <taxon>Ophiophagus</taxon>
    </lineage>
</organism>
<dbReference type="AlphaFoldDB" id="V8P352"/>
<evidence type="ECO:0000313" key="8">
    <source>
        <dbReference type="EMBL" id="ETE68423.1"/>
    </source>
</evidence>
<dbReference type="InterPro" id="IPR013106">
    <property type="entry name" value="Ig_V-set"/>
</dbReference>
<feature type="non-terminal residue" evidence="8">
    <location>
        <position position="1"/>
    </location>
</feature>
<dbReference type="CDD" id="cd00098">
    <property type="entry name" value="IgC1"/>
    <property type="match status" value="1"/>
</dbReference>
<dbReference type="GO" id="GO:0002250">
    <property type="term" value="P:adaptive immune response"/>
    <property type="evidence" value="ECO:0007669"/>
    <property type="project" value="UniProtKB-KW"/>
</dbReference>